<feature type="compositionally biased region" description="Low complexity" evidence="1">
    <location>
        <begin position="610"/>
        <end position="636"/>
    </location>
</feature>
<evidence type="ECO:0000313" key="3">
    <source>
        <dbReference type="RefSeq" id="XP_013417485.1"/>
    </source>
</evidence>
<evidence type="ECO:0000256" key="1">
    <source>
        <dbReference type="SAM" id="MobiDB-lite"/>
    </source>
</evidence>
<feature type="compositionally biased region" description="Low complexity" evidence="1">
    <location>
        <begin position="659"/>
        <end position="675"/>
    </location>
</feature>
<feature type="region of interest" description="Disordered" evidence="1">
    <location>
        <begin position="504"/>
        <end position="725"/>
    </location>
</feature>
<gene>
    <name evidence="3" type="primary">LOC106178729</name>
</gene>
<feature type="compositionally biased region" description="Polar residues" evidence="1">
    <location>
        <begin position="676"/>
        <end position="696"/>
    </location>
</feature>
<dbReference type="GeneID" id="106178729"/>
<feature type="compositionally biased region" description="Pro residues" evidence="1">
    <location>
        <begin position="505"/>
        <end position="575"/>
    </location>
</feature>
<sequence>MEHVNPDMASSRGPPGAPPSYEEVMSPAAALSDQPHAAQQILCRDFAPTWSARQSLFGSSVTGDDMAVLVSRASSWLASRNDIYLIKCETVTKIVRADTPSAGTDSALWMEPLSKKGPIGVIVRHLRLWYRKLPPSSPKPSTPPTLLIRDFVPNHGDVTLGELIQAANEWLARTKNPVVTVETVNTPLHITMYTPADQPERFITRNDSTALIFKPNKPSAFILRLFYFAHKGDGPREEMRLGLRDFIPSALGFSSPSEAMHHISSWLGQQNVHVLNIQTVKILSGRSPSACFQKRPLKYMYLPDKRSRRSYQYVTRIAYSFTPGNDTPTAAPERLSCAIFSPSKVSILPLGNGQFSMTFKNFTSVLDRLQQWMDKSAHDREVMSVETFPVQALTSEEQAGATREDVTYLHGEETWLDTIRVYLAKRTSQFLEFDNIPIASASAVNSASPQLNAAPVSGYAAVYAQNTAKVAGYSAHDVPGVSGSSGVIAGQVMVSAGPYVMAGTPAPPSPPPPSAPPTGPPTVPPTEPPTEQPTEPPTEPPTEQPTEPPTQPPTGPPTEPPTEQPTEPPTQPPTGPSTEQPTEQPTQPPTQPPTGPLTELPTELPPELPTGPSTELPTELLTETPPELPTGPSTGPAEVPTGPSTGPAELPTGPSTEHPAQSPTQPPTEATAEPSGETQPRNTVSVETHVISNIAHNITDEEGNGVASLQGEESTIETFSESSEK</sequence>
<organism evidence="2 3">
    <name type="scientific">Lingula anatina</name>
    <name type="common">Brachiopod</name>
    <name type="synonym">Lingula unguis</name>
    <dbReference type="NCBI Taxonomy" id="7574"/>
    <lineage>
        <taxon>Eukaryota</taxon>
        <taxon>Metazoa</taxon>
        <taxon>Spiralia</taxon>
        <taxon>Lophotrochozoa</taxon>
        <taxon>Brachiopoda</taxon>
        <taxon>Linguliformea</taxon>
        <taxon>Lingulata</taxon>
        <taxon>Lingulida</taxon>
        <taxon>Linguloidea</taxon>
        <taxon>Lingulidae</taxon>
        <taxon>Lingula</taxon>
    </lineage>
</organism>
<dbReference type="Proteomes" id="UP000085678">
    <property type="component" value="Unplaced"/>
</dbReference>
<dbReference type="KEGG" id="lak:106178729"/>
<feature type="compositionally biased region" description="Low complexity" evidence="1">
    <location>
        <begin position="576"/>
        <end position="585"/>
    </location>
</feature>
<accession>A0A1S3K4D0</accession>
<feature type="region of interest" description="Disordered" evidence="1">
    <location>
        <begin position="1"/>
        <end position="29"/>
    </location>
</feature>
<feature type="compositionally biased region" description="Low complexity" evidence="1">
    <location>
        <begin position="712"/>
        <end position="725"/>
    </location>
</feature>
<evidence type="ECO:0000313" key="2">
    <source>
        <dbReference type="Proteomes" id="UP000085678"/>
    </source>
</evidence>
<name>A0A1S3K4D0_LINAN</name>
<reference evidence="3" key="1">
    <citation type="submission" date="2025-08" db="UniProtKB">
        <authorList>
            <consortium name="RefSeq"/>
        </authorList>
    </citation>
    <scope>IDENTIFICATION</scope>
    <source>
        <tissue evidence="3">Gonads</tissue>
    </source>
</reference>
<proteinExistence type="predicted"/>
<dbReference type="STRING" id="7574.A0A1S3K4D0"/>
<dbReference type="RefSeq" id="XP_013417485.1">
    <property type="nucleotide sequence ID" value="XM_013562031.1"/>
</dbReference>
<dbReference type="PRINTS" id="PR01217">
    <property type="entry name" value="PRICHEXTENSN"/>
</dbReference>
<protein>
    <submittedName>
        <fullName evidence="3">Uncharacterized protein LOC106178729</fullName>
    </submittedName>
</protein>
<keyword evidence="2" id="KW-1185">Reference proteome</keyword>
<dbReference type="AlphaFoldDB" id="A0A1S3K4D0"/>
<dbReference type="InParanoid" id="A0A1S3K4D0"/>
<feature type="compositionally biased region" description="Pro residues" evidence="1">
    <location>
        <begin position="586"/>
        <end position="595"/>
    </location>
</feature>